<organism evidence="1 2">
    <name type="scientific">Ectocarpus siliculosus</name>
    <name type="common">Brown alga</name>
    <name type="synonym">Conferva siliculosa</name>
    <dbReference type="NCBI Taxonomy" id="2880"/>
    <lineage>
        <taxon>Eukaryota</taxon>
        <taxon>Sar</taxon>
        <taxon>Stramenopiles</taxon>
        <taxon>Ochrophyta</taxon>
        <taxon>PX clade</taxon>
        <taxon>Phaeophyceae</taxon>
        <taxon>Ectocarpales</taxon>
        <taxon>Ectocarpaceae</taxon>
        <taxon>Ectocarpus</taxon>
    </lineage>
</organism>
<dbReference type="EMBL" id="FN648567">
    <property type="protein sequence ID" value="CBN76181.1"/>
    <property type="molecule type" value="Genomic_DNA"/>
</dbReference>
<dbReference type="OrthoDB" id="40002at2759"/>
<evidence type="ECO:0000313" key="1">
    <source>
        <dbReference type="EMBL" id="CBN76181.1"/>
    </source>
</evidence>
<dbReference type="EMBL" id="FN649729">
    <property type="protein sequence ID" value="CBN76181.1"/>
    <property type="molecule type" value="Genomic_DNA"/>
</dbReference>
<accession>D8LLU5</accession>
<sequence>MEAKVGDTFDKKTYDVTDTYCQCCLIITCPLTWAAICPGVLGKKILVLEEEEAILTQDCCIYHSVAHRPYGELGSVERENVCCFVGFTSNLSPTKSEGGGQAAIIPGNCCETALVNEIVEELKKRMKHRGDTGQIKRAEENLKEIRHLHAKIDAVMEHLNIPAVQAPMEMNR</sequence>
<evidence type="ECO:0000313" key="2">
    <source>
        <dbReference type="Proteomes" id="UP000002630"/>
    </source>
</evidence>
<protein>
    <submittedName>
        <fullName evidence="1">Uncharacterized protein</fullName>
    </submittedName>
</protein>
<dbReference type="OMA" id="VERENVC"/>
<dbReference type="eggNOG" id="ENOG502SCXY">
    <property type="taxonomic scope" value="Eukaryota"/>
</dbReference>
<proteinExistence type="predicted"/>
<keyword evidence="2" id="KW-1185">Reference proteome</keyword>
<gene>
    <name evidence="1" type="ORF">Esi_0372_0025</name>
</gene>
<name>D8LLU5_ECTSI</name>
<dbReference type="AlphaFoldDB" id="D8LLU5"/>
<dbReference type="InParanoid" id="D8LLU5"/>
<dbReference type="Proteomes" id="UP000002630">
    <property type="component" value="Linkage Group LG04"/>
</dbReference>
<reference evidence="1 2" key="1">
    <citation type="journal article" date="2010" name="Nature">
        <title>The Ectocarpus genome and the independent evolution of multicellularity in brown algae.</title>
        <authorList>
            <person name="Cock J.M."/>
            <person name="Sterck L."/>
            <person name="Rouze P."/>
            <person name="Scornet D."/>
            <person name="Allen A.E."/>
            <person name="Amoutzias G."/>
            <person name="Anthouard V."/>
            <person name="Artiguenave F."/>
            <person name="Aury J.M."/>
            <person name="Badger J.H."/>
            <person name="Beszteri B."/>
            <person name="Billiau K."/>
            <person name="Bonnet E."/>
            <person name="Bothwell J.H."/>
            <person name="Bowler C."/>
            <person name="Boyen C."/>
            <person name="Brownlee C."/>
            <person name="Carrano C.J."/>
            <person name="Charrier B."/>
            <person name="Cho G.Y."/>
            <person name="Coelho S.M."/>
            <person name="Collen J."/>
            <person name="Corre E."/>
            <person name="Da Silva C."/>
            <person name="Delage L."/>
            <person name="Delaroque N."/>
            <person name="Dittami S.M."/>
            <person name="Doulbeau S."/>
            <person name="Elias M."/>
            <person name="Farnham G."/>
            <person name="Gachon C.M."/>
            <person name="Gschloessl B."/>
            <person name="Heesch S."/>
            <person name="Jabbari K."/>
            <person name="Jubin C."/>
            <person name="Kawai H."/>
            <person name="Kimura K."/>
            <person name="Kloareg B."/>
            <person name="Kupper F.C."/>
            <person name="Lang D."/>
            <person name="Le Bail A."/>
            <person name="Leblanc C."/>
            <person name="Lerouge P."/>
            <person name="Lohr M."/>
            <person name="Lopez P.J."/>
            <person name="Martens C."/>
            <person name="Maumus F."/>
            <person name="Michel G."/>
            <person name="Miranda-Saavedra D."/>
            <person name="Morales J."/>
            <person name="Moreau H."/>
            <person name="Motomura T."/>
            <person name="Nagasato C."/>
            <person name="Napoli C.A."/>
            <person name="Nelson D.R."/>
            <person name="Nyvall-Collen P."/>
            <person name="Peters A.F."/>
            <person name="Pommier C."/>
            <person name="Potin P."/>
            <person name="Poulain J."/>
            <person name="Quesneville H."/>
            <person name="Read B."/>
            <person name="Rensing S.A."/>
            <person name="Ritter A."/>
            <person name="Rousvoal S."/>
            <person name="Samanta M."/>
            <person name="Samson G."/>
            <person name="Schroeder D.C."/>
            <person name="Segurens B."/>
            <person name="Strittmatter M."/>
            <person name="Tonon T."/>
            <person name="Tregear J.W."/>
            <person name="Valentin K."/>
            <person name="von Dassow P."/>
            <person name="Yamagishi T."/>
            <person name="Van de Peer Y."/>
            <person name="Wincker P."/>
        </authorList>
    </citation>
    <scope>NUCLEOTIDE SEQUENCE [LARGE SCALE GENOMIC DNA]</scope>
    <source>
        <strain evidence="2">Ec32 / CCAP1310/4</strain>
    </source>
</reference>